<dbReference type="AlphaFoldDB" id="A0A2N8HDK3"/>
<keyword evidence="2" id="KW-0479">Metal-binding</keyword>
<protein>
    <recommendedName>
        <fullName evidence="2">Heme chaperone HemW</fullName>
    </recommendedName>
</protein>
<comment type="similarity">
    <text evidence="1">Belongs to the anaerobic coproporphyrinogen-III oxidase family. HemW subfamily.</text>
</comment>
<feature type="domain" description="Radical SAM core" evidence="3">
    <location>
        <begin position="1"/>
        <end position="236"/>
    </location>
</feature>
<dbReference type="InterPro" id="IPR007197">
    <property type="entry name" value="rSAM"/>
</dbReference>
<dbReference type="GO" id="GO:0005737">
    <property type="term" value="C:cytoplasm"/>
    <property type="evidence" value="ECO:0007669"/>
    <property type="project" value="UniProtKB-SubCell"/>
</dbReference>
<dbReference type="Pfam" id="PF04055">
    <property type="entry name" value="Radical_SAM"/>
    <property type="match status" value="1"/>
</dbReference>
<dbReference type="OrthoDB" id="9808022at2"/>
<dbReference type="GO" id="GO:0051539">
    <property type="term" value="F:4 iron, 4 sulfur cluster binding"/>
    <property type="evidence" value="ECO:0007669"/>
    <property type="project" value="UniProtKB-UniRule"/>
</dbReference>
<dbReference type="InterPro" id="IPR004559">
    <property type="entry name" value="HemW-like"/>
</dbReference>
<comment type="function">
    <text evidence="2">Probably acts as a heme chaperone, transferring heme to an unknown acceptor. Binds one molecule of heme per monomer, possibly covalently. Binds 1 [4Fe-4S] cluster. The cluster is coordinated with 3 cysteines and an exchangeable S-adenosyl-L-methionine.</text>
</comment>
<dbReference type="EMBL" id="PJKA01000010">
    <property type="protein sequence ID" value="PNC18048.1"/>
    <property type="molecule type" value="Genomic_DNA"/>
</dbReference>
<evidence type="ECO:0000256" key="2">
    <source>
        <dbReference type="RuleBase" id="RU364116"/>
    </source>
</evidence>
<dbReference type="SFLD" id="SFLDS00029">
    <property type="entry name" value="Radical_SAM"/>
    <property type="match status" value="1"/>
</dbReference>
<dbReference type="PANTHER" id="PTHR13932:SF5">
    <property type="entry name" value="RADICAL S-ADENOSYL METHIONINE DOMAIN-CONTAINING PROTEIN 1, MITOCHONDRIAL"/>
    <property type="match status" value="1"/>
</dbReference>
<keyword evidence="2" id="KW-0004">4Fe-4S</keyword>
<evidence type="ECO:0000313" key="4">
    <source>
        <dbReference type="EMBL" id="PNC18048.1"/>
    </source>
</evidence>
<dbReference type="InterPro" id="IPR058240">
    <property type="entry name" value="rSAM_sf"/>
</dbReference>
<name>A0A2N8HDK3_9BACT</name>
<keyword evidence="2" id="KW-0143">Chaperone</keyword>
<dbReference type="SFLD" id="SFLDG01065">
    <property type="entry name" value="anaerobic_coproporphyrinogen-I"/>
    <property type="match status" value="1"/>
</dbReference>
<dbReference type="SMART" id="SM00729">
    <property type="entry name" value="Elp3"/>
    <property type="match status" value="1"/>
</dbReference>
<dbReference type="SFLD" id="SFLDF00562">
    <property type="entry name" value="HemN-like__clustered_with_heat"/>
    <property type="match status" value="1"/>
</dbReference>
<evidence type="ECO:0000259" key="3">
    <source>
        <dbReference type="PROSITE" id="PS51918"/>
    </source>
</evidence>
<keyword evidence="2" id="KW-0949">S-adenosyl-L-methionine</keyword>
<sequence length="369" mass="41634">MHLYVHIPFCHRICPYCAFFKHTPASTDMKLFIRALAREAESRAAALSMDRGGETATLYFGGGTPSMLSDTHLGRLMETLDRLIPVDRLDEFSFEANPATFTEKKVRFWRSLGMNRISLGVQSLDARILRLLGREHTPEQALHSVEMLKNAGMPQVNMDLMFAIPGQTLSTWEATLREAVRAGTDHVSAYNLTYEEDTEFFRSLLSGEKKQDPDEDAAYFELAETILETAGMRHYETSNYAREGCRSPHNMAYWKGEDYVGIGPGAVSTINGVRYSNTRDTDAYIRSTLETGLPLSDREPVTAEDYRLERIALMLRTDEGLPLKYVLPESHPLLEQYRELGLADISPEQRLILKGRGRLLVDAIAAELC</sequence>
<gene>
    <name evidence="4" type="ORF">CXU22_05260</name>
</gene>
<dbReference type="GO" id="GO:0006779">
    <property type="term" value="P:porphyrin-containing compound biosynthetic process"/>
    <property type="evidence" value="ECO:0007669"/>
    <property type="project" value="InterPro"/>
</dbReference>
<keyword evidence="2" id="KW-0411">Iron-sulfur</keyword>
<dbReference type="NCBIfam" id="TIGR00539">
    <property type="entry name" value="hemN_rel"/>
    <property type="match status" value="1"/>
</dbReference>
<comment type="subcellular location">
    <subcellularLocation>
        <location evidence="2">Cytoplasm</location>
    </subcellularLocation>
</comment>
<dbReference type="InterPro" id="IPR034505">
    <property type="entry name" value="Coproporphyrinogen-III_oxidase"/>
</dbReference>
<keyword evidence="2" id="KW-0408">Iron</keyword>
<dbReference type="Gene3D" id="3.30.750.200">
    <property type="match status" value="1"/>
</dbReference>
<dbReference type="Proteomes" id="UP000236000">
    <property type="component" value="Unassembled WGS sequence"/>
</dbReference>
<dbReference type="InterPro" id="IPR006638">
    <property type="entry name" value="Elp3/MiaA/NifB-like_rSAM"/>
</dbReference>
<organism evidence="4 5">
    <name type="scientific">Akkermansia muciniphila</name>
    <dbReference type="NCBI Taxonomy" id="239935"/>
    <lineage>
        <taxon>Bacteria</taxon>
        <taxon>Pseudomonadati</taxon>
        <taxon>Verrucomicrobiota</taxon>
        <taxon>Verrucomicrobiia</taxon>
        <taxon>Verrucomicrobiales</taxon>
        <taxon>Akkermansiaceae</taxon>
        <taxon>Akkermansia</taxon>
    </lineage>
</organism>
<reference evidence="4 5" key="1">
    <citation type="journal article" date="2017" name="BMC Genomics">
        <title>Genome sequencing of 39 Akkermansia muciniphila isolates reveals its population structure, genomic and functional diverisity, and global distribution in mammalian gut microbiotas.</title>
        <authorList>
            <person name="Guo X."/>
            <person name="Li S."/>
            <person name="Zhang J."/>
            <person name="Wu F."/>
            <person name="Li X."/>
            <person name="Wu D."/>
            <person name="Zhang M."/>
            <person name="Ou Z."/>
            <person name="Jie Z."/>
            <person name="Yan Q."/>
            <person name="Li P."/>
            <person name="Yi J."/>
            <person name="Peng Y."/>
        </authorList>
    </citation>
    <scope>NUCLEOTIDE SEQUENCE [LARGE SCALE GENOMIC DNA]</scope>
    <source>
        <strain evidence="4 5">GP24</strain>
    </source>
</reference>
<dbReference type="SUPFAM" id="SSF102114">
    <property type="entry name" value="Radical SAM enzymes"/>
    <property type="match status" value="1"/>
</dbReference>
<dbReference type="RefSeq" id="WP_102713288.1">
    <property type="nucleotide sequence ID" value="NZ_PJKA01000010.1"/>
</dbReference>
<dbReference type="PANTHER" id="PTHR13932">
    <property type="entry name" value="COPROPORPHYRINIGEN III OXIDASE"/>
    <property type="match status" value="1"/>
</dbReference>
<dbReference type="GO" id="GO:0046872">
    <property type="term" value="F:metal ion binding"/>
    <property type="evidence" value="ECO:0007669"/>
    <property type="project" value="UniProtKB-UniRule"/>
</dbReference>
<accession>A0A2N8HDK3</accession>
<proteinExistence type="inferred from homology"/>
<keyword evidence="2" id="KW-0349">Heme</keyword>
<keyword evidence="2" id="KW-0963">Cytoplasm</keyword>
<evidence type="ECO:0000256" key="1">
    <source>
        <dbReference type="ARBA" id="ARBA00006100"/>
    </source>
</evidence>
<dbReference type="SFLD" id="SFLDF00288">
    <property type="entry name" value="HemN-like__clustered_with_nucl"/>
    <property type="match status" value="1"/>
</dbReference>
<comment type="caution">
    <text evidence="4">The sequence shown here is derived from an EMBL/GenBank/DDBJ whole genome shotgun (WGS) entry which is preliminary data.</text>
</comment>
<evidence type="ECO:0000313" key="5">
    <source>
        <dbReference type="Proteomes" id="UP000236000"/>
    </source>
</evidence>
<dbReference type="PROSITE" id="PS51918">
    <property type="entry name" value="RADICAL_SAM"/>
    <property type="match status" value="1"/>
</dbReference>
<dbReference type="GO" id="GO:0004109">
    <property type="term" value="F:coproporphyrinogen oxidase activity"/>
    <property type="evidence" value="ECO:0007669"/>
    <property type="project" value="InterPro"/>
</dbReference>